<comment type="caution">
    <text evidence="2">The sequence shown here is derived from an EMBL/GenBank/DDBJ whole genome shotgun (WGS) entry which is preliminary data.</text>
</comment>
<evidence type="ECO:0000313" key="3">
    <source>
        <dbReference type="Proteomes" id="UP000818266"/>
    </source>
</evidence>
<proteinExistence type="predicted"/>
<reference evidence="2 3" key="2">
    <citation type="submission" date="2020-03" db="EMBL/GenBank/DDBJ databases">
        <title>Chryseoglobus sp. isolated from a deep-sea seamount.</title>
        <authorList>
            <person name="Zhang D.-C."/>
        </authorList>
    </citation>
    <scope>NUCLEOTIDE SEQUENCE [LARGE SCALE GENOMIC DNA]</scope>
    <source>
        <strain evidence="2 3">KN1116</strain>
    </source>
</reference>
<evidence type="ECO:0000256" key="1">
    <source>
        <dbReference type="SAM" id="MobiDB-lite"/>
    </source>
</evidence>
<name>A0A9E5ME79_9MICO</name>
<dbReference type="EMBL" id="VIKT02000004">
    <property type="protein sequence ID" value="NHF62252.1"/>
    <property type="molecule type" value="Genomic_DNA"/>
</dbReference>
<evidence type="ECO:0000313" key="2">
    <source>
        <dbReference type="EMBL" id="NHF62252.1"/>
    </source>
</evidence>
<organism evidence="2 3">
    <name type="scientific">Microcella pacifica</name>
    <dbReference type="NCBI Taxonomy" id="2591847"/>
    <lineage>
        <taxon>Bacteria</taxon>
        <taxon>Bacillati</taxon>
        <taxon>Actinomycetota</taxon>
        <taxon>Actinomycetes</taxon>
        <taxon>Micrococcales</taxon>
        <taxon>Microbacteriaceae</taxon>
        <taxon>Microcella</taxon>
    </lineage>
</organism>
<sequence>MTRFLSIEKAAARVERSERTIKRWGESGLSITAGMVREDALLEMDKRMRERRGRPKGSKTAAPPAPTTFRGEQEVAEYLELESLPWCAVSTPIDEPMLLGVTGDGELFYVGIPTEGETAGEVEQNNGWLADLPEGRWPLTLLVPGLPISEETER</sequence>
<feature type="region of interest" description="Disordered" evidence="1">
    <location>
        <begin position="47"/>
        <end position="69"/>
    </location>
</feature>
<dbReference type="OrthoDB" id="5079646at2"/>
<protein>
    <submittedName>
        <fullName evidence="2">Uncharacterized protein</fullName>
    </submittedName>
</protein>
<dbReference type="Proteomes" id="UP000818266">
    <property type="component" value="Unassembled WGS sequence"/>
</dbReference>
<reference evidence="2 3" key="1">
    <citation type="submission" date="2019-06" db="EMBL/GenBank/DDBJ databases">
        <authorList>
            <person name="De-Chao Zhang Q."/>
        </authorList>
    </citation>
    <scope>NUCLEOTIDE SEQUENCE [LARGE SCALE GENOMIC DNA]</scope>
    <source>
        <strain evidence="2 3">KN1116</strain>
    </source>
</reference>
<dbReference type="RefSeq" id="WP_152582990.1">
    <property type="nucleotide sequence ID" value="NZ_VIKT02000004.1"/>
</dbReference>
<keyword evidence="3" id="KW-1185">Reference proteome</keyword>
<gene>
    <name evidence="2" type="ORF">FK219_003180</name>
</gene>
<dbReference type="AlphaFoldDB" id="A0A9E5ME79"/>
<accession>A0A9E5ME79</accession>